<dbReference type="RefSeq" id="WP_071905538.1">
    <property type="nucleotide sequence ID" value="NZ_MPIN01000039.1"/>
</dbReference>
<dbReference type="InterPro" id="IPR028943">
    <property type="entry name" value="ZorC_EH_Signature_dom"/>
</dbReference>
<proteinExistence type="predicted"/>
<reference evidence="3" key="1">
    <citation type="submission" date="2016-11" db="EMBL/GenBank/DDBJ databases">
        <authorList>
            <person name="Shukria A."/>
            <person name="Stevens D.C."/>
        </authorList>
    </citation>
    <scope>NUCLEOTIDE SEQUENCE [LARGE SCALE GENOMIC DNA]</scope>
    <source>
        <strain evidence="3">Cbfe23</strain>
    </source>
</reference>
<name>A0A1L9ATS7_9BACT</name>
<gene>
    <name evidence="2" type="ORF">BON30_48850</name>
</gene>
<dbReference type="EMBL" id="MPIN01000039">
    <property type="protein sequence ID" value="OJH33409.1"/>
    <property type="molecule type" value="Genomic_DNA"/>
</dbReference>
<dbReference type="AlphaFoldDB" id="A0A1L9ATS7"/>
<accession>A0A1L9ATS7</accession>
<dbReference type="STRING" id="83449.BON30_48850"/>
<evidence type="ECO:0000313" key="2">
    <source>
        <dbReference type="EMBL" id="OJH33409.1"/>
    </source>
</evidence>
<evidence type="ECO:0000313" key="3">
    <source>
        <dbReference type="Proteomes" id="UP000182229"/>
    </source>
</evidence>
<dbReference type="OrthoDB" id="3035290at2"/>
<dbReference type="Pfam" id="PF15611">
    <property type="entry name" value="EH_Signature"/>
    <property type="match status" value="1"/>
</dbReference>
<comment type="caution">
    <text evidence="2">The sequence shown here is derived from an EMBL/GenBank/DDBJ whole genome shotgun (WGS) entry which is preliminary data.</text>
</comment>
<organism evidence="2 3">
    <name type="scientific">Cystobacter ferrugineus</name>
    <dbReference type="NCBI Taxonomy" id="83449"/>
    <lineage>
        <taxon>Bacteria</taxon>
        <taxon>Pseudomonadati</taxon>
        <taxon>Myxococcota</taxon>
        <taxon>Myxococcia</taxon>
        <taxon>Myxococcales</taxon>
        <taxon>Cystobacterineae</taxon>
        <taxon>Archangiaceae</taxon>
        <taxon>Cystobacter</taxon>
    </lineage>
</organism>
<keyword evidence="3" id="KW-1185">Reference proteome</keyword>
<evidence type="ECO:0000259" key="1">
    <source>
        <dbReference type="Pfam" id="PF15611"/>
    </source>
</evidence>
<reference evidence="2 3" key="2">
    <citation type="submission" date="2016-12" db="EMBL/GenBank/DDBJ databases">
        <title>Draft Genome Sequence of Cystobacter ferrugineus Strain Cbfe23.</title>
        <authorList>
            <person name="Akbar S."/>
            <person name="Dowd S.E."/>
            <person name="Stevens D.C."/>
        </authorList>
    </citation>
    <scope>NUCLEOTIDE SEQUENCE [LARGE SCALE GENOMIC DNA]</scope>
    <source>
        <strain evidence="2 3">Cbfe23</strain>
    </source>
</reference>
<feature type="domain" description="Zorya protein ZorC EH" evidence="1">
    <location>
        <begin position="115"/>
        <end position="462"/>
    </location>
</feature>
<sequence length="483" mass="54611">MSETSFRKVLARGAFSFSGLADRPQEWVPKRMERALQSVQIQLQGLEGRPPATLPLDDILAAMRGHWERHGDLDGLPLRLLRRVPWVLFYPAEGDPQEWLGADRGLSAAYLRWAEATERRSILAALVRVFLIAYPTQVGTFSLWREGLEVLARSSSLRLSGTWVERCEQEGLLRADAPTNLREGFSRASPMTVSSYLESRALGAELDRAGLVLDASREMVEEVRELLEQGGGAEQVQRRLSFFLDGEGDLRFDELRTNLAVALLTPHLSRAPIMPALKETLQRFLLRYLGDPRLGDGRWVGVDLRLREVLVRWLVQESFDVFFEVLSQTAMESHWAYRRPFWEPYLTSERVTGAWAVLGPDARQLVLKTSAARSDSFGVLPRTGGKDAAAQSVLLMQMRGPRGSVTVAEFSHNGSCRIWREGNSKAPRLYQRSYERTELTTAADFEQRHAGSERGTWQRNIRDWLRWKMGITPGHDGVVRGAV</sequence>
<protein>
    <recommendedName>
        <fullName evidence="1">Zorya protein ZorC EH domain-containing protein</fullName>
    </recommendedName>
</protein>
<dbReference type="Proteomes" id="UP000182229">
    <property type="component" value="Unassembled WGS sequence"/>
</dbReference>